<dbReference type="EMBL" id="KV417480">
    <property type="protein sequence ID" value="KZP34214.1"/>
    <property type="molecule type" value="Genomic_DNA"/>
</dbReference>
<feature type="compositionally biased region" description="Low complexity" evidence="1">
    <location>
        <begin position="322"/>
        <end position="333"/>
    </location>
</feature>
<keyword evidence="4" id="KW-1185">Reference proteome</keyword>
<protein>
    <recommendedName>
        <fullName evidence="2">Zn(2)-C6 fungal-type domain-containing protein</fullName>
    </recommendedName>
</protein>
<dbReference type="GO" id="GO:0008270">
    <property type="term" value="F:zinc ion binding"/>
    <property type="evidence" value="ECO:0007669"/>
    <property type="project" value="InterPro"/>
</dbReference>
<dbReference type="PROSITE" id="PS00463">
    <property type="entry name" value="ZN2_CY6_FUNGAL_1"/>
    <property type="match status" value="1"/>
</dbReference>
<dbReference type="InterPro" id="IPR036864">
    <property type="entry name" value="Zn2-C6_fun-type_DNA-bd_sf"/>
</dbReference>
<evidence type="ECO:0000313" key="3">
    <source>
        <dbReference type="EMBL" id="KZP34214.1"/>
    </source>
</evidence>
<dbReference type="CDD" id="cd00067">
    <property type="entry name" value="GAL4"/>
    <property type="match status" value="1"/>
</dbReference>
<dbReference type="InterPro" id="IPR001138">
    <property type="entry name" value="Zn2Cys6_DnaBD"/>
</dbReference>
<evidence type="ECO:0000256" key="1">
    <source>
        <dbReference type="SAM" id="MobiDB-lite"/>
    </source>
</evidence>
<proteinExistence type="predicted"/>
<organism evidence="3 4">
    <name type="scientific">Athelia psychrophila</name>
    <dbReference type="NCBI Taxonomy" id="1759441"/>
    <lineage>
        <taxon>Eukaryota</taxon>
        <taxon>Fungi</taxon>
        <taxon>Dikarya</taxon>
        <taxon>Basidiomycota</taxon>
        <taxon>Agaricomycotina</taxon>
        <taxon>Agaricomycetes</taxon>
        <taxon>Agaricomycetidae</taxon>
        <taxon>Atheliales</taxon>
        <taxon>Atheliaceae</taxon>
        <taxon>Athelia</taxon>
    </lineage>
</organism>
<dbReference type="PROSITE" id="PS50048">
    <property type="entry name" value="ZN2_CY6_FUNGAL_2"/>
    <property type="match status" value="1"/>
</dbReference>
<sequence>MSFSYERDGDNYSRNYFATISTQQSYLDYQPSSSSLVVDQAEYLDNCSVPEDTFVSPISYDPSTGIYTPTYRAGDTEFLRLYGQPIILPDDGADSMDWNYQSSSIDSVPLRNQDVCTSSGMYFPSNANNVSQSSEPDPKDMDMLQYLASPVAHHSYPSNFGNAGTGSFCTDDAYMSQQQAHGSDEEDIIQPPMIVPSQQHLVHYLWPAQPQYASEAIVSPVTYAPLAAGMRMPQASNQVVRTPTPIVETFPIVPSMPRSPPQLAIHASGQDVSAPACSADTSLQMASGVSTTGDLHQCDGDSPPQSPVHSKQTRHSARVRSRSPSAVSSRSSSIMTVPERPVVVKLSQIEKKPLVLACLFCRARKIACAPALPGSGETGCNQCARRHLCCEYPTESRRGMRRRPSKVVAAEKAAGRGGAKPRKRGIR</sequence>
<dbReference type="OrthoDB" id="39175at2759"/>
<dbReference type="Gene3D" id="4.10.240.10">
    <property type="entry name" value="Zn(2)-C6 fungal-type DNA-binding domain"/>
    <property type="match status" value="1"/>
</dbReference>
<reference evidence="3 4" key="1">
    <citation type="journal article" date="2016" name="Mol. Biol. Evol.">
        <title>Comparative Genomics of Early-Diverging Mushroom-Forming Fungi Provides Insights into the Origins of Lignocellulose Decay Capabilities.</title>
        <authorList>
            <person name="Nagy L.G."/>
            <person name="Riley R."/>
            <person name="Tritt A."/>
            <person name="Adam C."/>
            <person name="Daum C."/>
            <person name="Floudas D."/>
            <person name="Sun H."/>
            <person name="Yadav J.S."/>
            <person name="Pangilinan J."/>
            <person name="Larsson K.H."/>
            <person name="Matsuura K."/>
            <person name="Barry K."/>
            <person name="Labutti K."/>
            <person name="Kuo R."/>
            <person name="Ohm R.A."/>
            <person name="Bhattacharya S.S."/>
            <person name="Shirouzu T."/>
            <person name="Yoshinaga Y."/>
            <person name="Martin F.M."/>
            <person name="Grigoriev I.V."/>
            <person name="Hibbett D.S."/>
        </authorList>
    </citation>
    <scope>NUCLEOTIDE SEQUENCE [LARGE SCALE GENOMIC DNA]</scope>
    <source>
        <strain evidence="3 4">CBS 109695</strain>
    </source>
</reference>
<name>A0A166WXI1_9AGAM</name>
<dbReference type="SMART" id="SM00066">
    <property type="entry name" value="GAL4"/>
    <property type="match status" value="1"/>
</dbReference>
<feature type="compositionally biased region" description="Basic residues" evidence="1">
    <location>
        <begin position="311"/>
        <end position="321"/>
    </location>
</feature>
<accession>A0A166WXI1</accession>
<gene>
    <name evidence="3" type="ORF">FIBSPDRAFT_923766</name>
</gene>
<feature type="domain" description="Zn(2)-C6 fungal-type" evidence="2">
    <location>
        <begin position="357"/>
        <end position="392"/>
    </location>
</feature>
<evidence type="ECO:0000313" key="4">
    <source>
        <dbReference type="Proteomes" id="UP000076532"/>
    </source>
</evidence>
<feature type="region of interest" description="Disordered" evidence="1">
    <location>
        <begin position="400"/>
        <end position="427"/>
    </location>
</feature>
<feature type="region of interest" description="Disordered" evidence="1">
    <location>
        <begin position="288"/>
        <end position="333"/>
    </location>
</feature>
<dbReference type="GO" id="GO:0000981">
    <property type="term" value="F:DNA-binding transcription factor activity, RNA polymerase II-specific"/>
    <property type="evidence" value="ECO:0007669"/>
    <property type="project" value="InterPro"/>
</dbReference>
<dbReference type="Proteomes" id="UP000076532">
    <property type="component" value="Unassembled WGS sequence"/>
</dbReference>
<evidence type="ECO:0000259" key="2">
    <source>
        <dbReference type="PROSITE" id="PS50048"/>
    </source>
</evidence>
<dbReference type="AlphaFoldDB" id="A0A166WXI1"/>
<dbReference type="STRING" id="436010.A0A166WXI1"/>
<dbReference type="SUPFAM" id="SSF57701">
    <property type="entry name" value="Zn2/Cys6 DNA-binding domain"/>
    <property type="match status" value="1"/>
</dbReference>